<dbReference type="PANTHER" id="PTHR43408:SF2">
    <property type="entry name" value="FMN REDUCTASE (NADPH)"/>
    <property type="match status" value="1"/>
</dbReference>
<keyword evidence="3" id="KW-0560">Oxidoreductase</keyword>
<evidence type="ECO:0000256" key="4">
    <source>
        <dbReference type="SAM" id="MobiDB-lite"/>
    </source>
</evidence>
<dbReference type="KEGG" id="slc:SL103_24655"/>
<evidence type="ECO:0000256" key="2">
    <source>
        <dbReference type="ARBA" id="ARBA00022643"/>
    </source>
</evidence>
<sequence>MKLVVVSAGLSTPSSTRLLADRLTDAVRDELADQGHKAEVEVIELRGLAVAIANNLVTGFPPPQLADAIEAMTSADGLVAVTPVFSASYSGLFKSFFDLIDPGALTGKPVLIGATGGTPRHSLVLDHALRPLFVYLRTMVLPTGVYAASEDWGSGSDAHTDGLPARIRRAGREMASILAAGATHPVPEDDPTFSKRKLSDLRFD</sequence>
<dbReference type="Proteomes" id="UP000094094">
    <property type="component" value="Chromosome"/>
</dbReference>
<dbReference type="PANTHER" id="PTHR43408">
    <property type="entry name" value="FMN REDUCTASE (NADPH)"/>
    <property type="match status" value="1"/>
</dbReference>
<dbReference type="Gene3D" id="3.40.50.360">
    <property type="match status" value="1"/>
</dbReference>
<keyword evidence="2" id="KW-0288">FMN</keyword>
<feature type="domain" description="NADPH-dependent FMN reductase-like" evidence="5">
    <location>
        <begin position="1"/>
        <end position="152"/>
    </location>
</feature>
<dbReference type="Pfam" id="PF03358">
    <property type="entry name" value="FMN_red"/>
    <property type="match status" value="1"/>
</dbReference>
<dbReference type="NCBIfam" id="TIGR04037">
    <property type="entry name" value="LLM_duo_CE1759"/>
    <property type="match status" value="1"/>
</dbReference>
<dbReference type="RefSeq" id="WP_069571130.1">
    <property type="nucleotide sequence ID" value="NZ_CP017157.1"/>
</dbReference>
<organism evidence="6 7">
    <name type="scientific">Streptomyces lydicus</name>
    <dbReference type="NCBI Taxonomy" id="47763"/>
    <lineage>
        <taxon>Bacteria</taxon>
        <taxon>Bacillati</taxon>
        <taxon>Actinomycetota</taxon>
        <taxon>Actinomycetes</taxon>
        <taxon>Kitasatosporales</taxon>
        <taxon>Streptomycetaceae</taxon>
        <taxon>Streptomyces</taxon>
    </lineage>
</organism>
<evidence type="ECO:0000259" key="5">
    <source>
        <dbReference type="Pfam" id="PF03358"/>
    </source>
</evidence>
<proteinExistence type="predicted"/>
<dbReference type="AlphaFoldDB" id="A0A1D7VQG7"/>
<accession>A0A1D7VQG7</accession>
<dbReference type="SUPFAM" id="SSF52218">
    <property type="entry name" value="Flavoproteins"/>
    <property type="match status" value="1"/>
</dbReference>
<dbReference type="InterPro" id="IPR051814">
    <property type="entry name" value="NAD(P)H-dep_FMN_reductase"/>
</dbReference>
<reference evidence="6 7" key="1">
    <citation type="submission" date="2016-09" db="EMBL/GenBank/DDBJ databases">
        <title>Complete genome sequencing of Streptomyces lydicus 103 and metabolic pathways analysis of antibiotic biosynthesis.</title>
        <authorList>
            <person name="Jia N."/>
            <person name="Ding M.-Z."/>
            <person name="Gao F."/>
            <person name="Yuan Y.-J."/>
        </authorList>
    </citation>
    <scope>NUCLEOTIDE SEQUENCE [LARGE SCALE GENOMIC DNA]</scope>
    <source>
        <strain evidence="6 7">103</strain>
    </source>
</reference>
<evidence type="ECO:0000256" key="1">
    <source>
        <dbReference type="ARBA" id="ARBA00022630"/>
    </source>
</evidence>
<protein>
    <submittedName>
        <fullName evidence="6">Oxidoreductase</fullName>
    </submittedName>
</protein>
<evidence type="ECO:0000313" key="6">
    <source>
        <dbReference type="EMBL" id="AOP49013.1"/>
    </source>
</evidence>
<dbReference type="EMBL" id="CP017157">
    <property type="protein sequence ID" value="AOP49013.1"/>
    <property type="molecule type" value="Genomic_DNA"/>
</dbReference>
<feature type="region of interest" description="Disordered" evidence="4">
    <location>
        <begin position="181"/>
        <end position="204"/>
    </location>
</feature>
<dbReference type="InterPro" id="IPR023932">
    <property type="entry name" value="CE1759_FMN_reduct"/>
</dbReference>
<evidence type="ECO:0000313" key="7">
    <source>
        <dbReference type="Proteomes" id="UP000094094"/>
    </source>
</evidence>
<dbReference type="InterPro" id="IPR029039">
    <property type="entry name" value="Flavoprotein-like_sf"/>
</dbReference>
<name>A0A1D7VQG7_9ACTN</name>
<dbReference type="GO" id="GO:0016491">
    <property type="term" value="F:oxidoreductase activity"/>
    <property type="evidence" value="ECO:0007669"/>
    <property type="project" value="UniProtKB-KW"/>
</dbReference>
<evidence type="ECO:0000256" key="3">
    <source>
        <dbReference type="ARBA" id="ARBA00023002"/>
    </source>
</evidence>
<keyword evidence="1" id="KW-0285">Flavoprotein</keyword>
<dbReference type="InterPro" id="IPR005025">
    <property type="entry name" value="FMN_Rdtase-like_dom"/>
</dbReference>
<keyword evidence="7" id="KW-1185">Reference proteome</keyword>
<dbReference type="OrthoDB" id="1643408at2"/>
<gene>
    <name evidence="6" type="ORF">SL103_24655</name>
</gene>